<accession>A0A2X0VBZ1</accession>
<keyword evidence="7 9" id="KW-1133">Transmembrane helix</keyword>
<dbReference type="Proteomes" id="UP000250086">
    <property type="component" value="Unassembled WGS sequence"/>
</dbReference>
<evidence type="ECO:0000256" key="5">
    <source>
        <dbReference type="ARBA" id="ARBA00022573"/>
    </source>
</evidence>
<feature type="transmembrane region" description="Helical" evidence="9">
    <location>
        <begin position="185"/>
        <end position="206"/>
    </location>
</feature>
<comment type="similarity">
    <text evidence="3">Belongs to the CobD/CbiB family.</text>
</comment>
<evidence type="ECO:0000313" key="10">
    <source>
        <dbReference type="EMBL" id="SPT70696.1"/>
    </source>
</evidence>
<organism evidence="10 11">
    <name type="scientific">Anaerobiospirillum thomasii</name>
    <dbReference type="NCBI Taxonomy" id="179995"/>
    <lineage>
        <taxon>Bacteria</taxon>
        <taxon>Pseudomonadati</taxon>
        <taxon>Pseudomonadota</taxon>
        <taxon>Gammaproteobacteria</taxon>
        <taxon>Aeromonadales</taxon>
        <taxon>Succinivibrionaceae</taxon>
        <taxon>Anaerobiospirillum</taxon>
    </lineage>
</organism>
<feature type="transmembrane region" description="Helical" evidence="9">
    <location>
        <begin position="226"/>
        <end position="248"/>
    </location>
</feature>
<feature type="transmembrane region" description="Helical" evidence="9">
    <location>
        <begin position="321"/>
        <end position="339"/>
    </location>
</feature>
<sequence>MDILHSLYNAEQTAKLILNNPELFYEKLKLFSTYPCSIMLFAFIIESFIPIPAFLRLNYIYSSMCRLGFKVNRKDNSQQQNFLSGLFLCLLAALISILLLEILKFLSGNDIVVVIITLTLLLSLRDYQVLSQRFCRLMSEKALYYKEQGKALIAPHVLRDTTKLSDMGMSKALSESVIINTASRFYAVLFWYAILDLEGALVTYLVTVLCKAFSIKKEENIPFGLSIYRVSQAIFLVPYLTIALLLALRSLRPYKFLKTVFTQCTTYPNFTTGILLSATGLSLNLKLSGPRFYSGDEKVRYEPLGGDHIARADSPLLCMRIIRMCGIIFICFNFIIYIYNMHSIA</sequence>
<feature type="transmembrane region" description="Helical" evidence="9">
    <location>
        <begin position="82"/>
        <end position="100"/>
    </location>
</feature>
<dbReference type="PANTHER" id="PTHR34308:SF1">
    <property type="entry name" value="COBALAMIN BIOSYNTHESIS PROTEIN CBIB"/>
    <property type="match status" value="1"/>
</dbReference>
<dbReference type="PANTHER" id="PTHR34308">
    <property type="entry name" value="COBALAMIN BIOSYNTHESIS PROTEIN CBIB"/>
    <property type="match status" value="1"/>
</dbReference>
<keyword evidence="4" id="KW-1003">Cell membrane</keyword>
<dbReference type="RefSeq" id="WP_113744737.1">
    <property type="nucleotide sequence ID" value="NZ_UAPU01000005.1"/>
</dbReference>
<gene>
    <name evidence="10" type="ORF">NCTC13093_02114</name>
</gene>
<evidence type="ECO:0000256" key="2">
    <source>
        <dbReference type="ARBA" id="ARBA00004953"/>
    </source>
</evidence>
<keyword evidence="5" id="KW-0169">Cobalamin biosynthesis</keyword>
<dbReference type="InterPro" id="IPR004485">
    <property type="entry name" value="Cobalamin_biosynth_CobD/CbiB"/>
</dbReference>
<evidence type="ECO:0000256" key="6">
    <source>
        <dbReference type="ARBA" id="ARBA00022692"/>
    </source>
</evidence>
<dbReference type="AlphaFoldDB" id="A0A2X0VBZ1"/>
<comment type="subcellular location">
    <subcellularLocation>
        <location evidence="1">Cell membrane</location>
        <topology evidence="1">Multi-pass membrane protein</topology>
    </subcellularLocation>
</comment>
<keyword evidence="11" id="KW-1185">Reference proteome</keyword>
<evidence type="ECO:0000256" key="8">
    <source>
        <dbReference type="ARBA" id="ARBA00023136"/>
    </source>
</evidence>
<evidence type="ECO:0000256" key="4">
    <source>
        <dbReference type="ARBA" id="ARBA00022475"/>
    </source>
</evidence>
<dbReference type="UniPathway" id="UPA00148"/>
<dbReference type="OrthoDB" id="5586491at2"/>
<evidence type="ECO:0000313" key="11">
    <source>
        <dbReference type="Proteomes" id="UP000250086"/>
    </source>
</evidence>
<feature type="transmembrane region" description="Helical" evidence="9">
    <location>
        <begin position="38"/>
        <end position="61"/>
    </location>
</feature>
<evidence type="ECO:0000256" key="3">
    <source>
        <dbReference type="ARBA" id="ARBA00006263"/>
    </source>
</evidence>
<dbReference type="EMBL" id="UAPV01000001">
    <property type="protein sequence ID" value="SPT70696.1"/>
    <property type="molecule type" value="Genomic_DNA"/>
</dbReference>
<name>A0A2X0VBZ1_9GAMM</name>
<keyword evidence="8 9" id="KW-0472">Membrane</keyword>
<reference evidence="10 11" key="1">
    <citation type="submission" date="2018-06" db="EMBL/GenBank/DDBJ databases">
        <authorList>
            <consortium name="Pathogen Informatics"/>
            <person name="Doyle S."/>
        </authorList>
    </citation>
    <scope>NUCLEOTIDE SEQUENCE [LARGE SCALE GENOMIC DNA]</scope>
    <source>
        <strain evidence="10 11">NCTC13093</strain>
    </source>
</reference>
<comment type="pathway">
    <text evidence="2">Cofactor biosynthesis; adenosylcobalamin biosynthesis.</text>
</comment>
<keyword evidence="6 9" id="KW-0812">Transmembrane</keyword>
<evidence type="ECO:0000256" key="7">
    <source>
        <dbReference type="ARBA" id="ARBA00022989"/>
    </source>
</evidence>
<protein>
    <submittedName>
        <fullName evidence="10">Adenosylcobinamide-phosphate synthase</fullName>
    </submittedName>
</protein>
<evidence type="ECO:0000256" key="9">
    <source>
        <dbReference type="SAM" id="Phobius"/>
    </source>
</evidence>
<dbReference type="GO" id="GO:0009236">
    <property type="term" value="P:cobalamin biosynthetic process"/>
    <property type="evidence" value="ECO:0007669"/>
    <property type="project" value="UniProtKB-UniPathway"/>
</dbReference>
<dbReference type="GO" id="GO:0005886">
    <property type="term" value="C:plasma membrane"/>
    <property type="evidence" value="ECO:0007669"/>
    <property type="project" value="UniProtKB-SubCell"/>
</dbReference>
<feature type="transmembrane region" description="Helical" evidence="9">
    <location>
        <begin position="106"/>
        <end position="124"/>
    </location>
</feature>
<dbReference type="GO" id="GO:0048472">
    <property type="term" value="F:threonine-phosphate decarboxylase activity"/>
    <property type="evidence" value="ECO:0007669"/>
    <property type="project" value="InterPro"/>
</dbReference>
<proteinExistence type="inferred from homology"/>
<dbReference type="Pfam" id="PF03186">
    <property type="entry name" value="CobD_Cbib"/>
    <property type="match status" value="1"/>
</dbReference>
<evidence type="ECO:0000256" key="1">
    <source>
        <dbReference type="ARBA" id="ARBA00004651"/>
    </source>
</evidence>